<keyword evidence="4" id="KW-1185">Reference proteome</keyword>
<name>A0A518GMV3_9PLAN</name>
<feature type="domain" description="DUF4332" evidence="2">
    <location>
        <begin position="434"/>
        <end position="557"/>
    </location>
</feature>
<reference evidence="3 4" key="1">
    <citation type="submission" date="2019-02" db="EMBL/GenBank/DDBJ databases">
        <title>Deep-cultivation of Planctomycetes and their phenomic and genomic characterization uncovers novel biology.</title>
        <authorList>
            <person name="Wiegand S."/>
            <person name="Jogler M."/>
            <person name="Boedeker C."/>
            <person name="Pinto D."/>
            <person name="Vollmers J."/>
            <person name="Rivas-Marin E."/>
            <person name="Kohn T."/>
            <person name="Peeters S.H."/>
            <person name="Heuer A."/>
            <person name="Rast P."/>
            <person name="Oberbeckmann S."/>
            <person name="Bunk B."/>
            <person name="Jeske O."/>
            <person name="Meyerdierks A."/>
            <person name="Storesund J.E."/>
            <person name="Kallscheuer N."/>
            <person name="Luecker S."/>
            <person name="Lage O.M."/>
            <person name="Pohl T."/>
            <person name="Merkel B.J."/>
            <person name="Hornburger P."/>
            <person name="Mueller R.-W."/>
            <person name="Bruemmer F."/>
            <person name="Labrenz M."/>
            <person name="Spormann A.M."/>
            <person name="Op den Camp H."/>
            <person name="Overmann J."/>
            <person name="Amann R."/>
            <person name="Jetten M.S.M."/>
            <person name="Mascher T."/>
            <person name="Medema M.H."/>
            <person name="Devos D.P."/>
            <person name="Kaster A.-K."/>
            <person name="Ovreas L."/>
            <person name="Rohde M."/>
            <person name="Galperin M.Y."/>
            <person name="Jogler C."/>
        </authorList>
    </citation>
    <scope>NUCLEOTIDE SEQUENCE [LARGE SCALE GENOMIC DNA]</scope>
    <source>
        <strain evidence="3 4">Spb1</strain>
    </source>
</reference>
<evidence type="ECO:0000256" key="1">
    <source>
        <dbReference type="SAM" id="MobiDB-lite"/>
    </source>
</evidence>
<dbReference type="RefSeq" id="WP_145298619.1">
    <property type="nucleotide sequence ID" value="NZ_CP036299.1"/>
</dbReference>
<dbReference type="CDD" id="cd10981">
    <property type="entry name" value="ZnPC_S1P1"/>
    <property type="match status" value="1"/>
</dbReference>
<evidence type="ECO:0000259" key="2">
    <source>
        <dbReference type="Pfam" id="PF14229"/>
    </source>
</evidence>
<dbReference type="SUPFAM" id="SSF48537">
    <property type="entry name" value="Phospholipase C/P1 nuclease"/>
    <property type="match status" value="1"/>
</dbReference>
<dbReference type="Gene3D" id="1.10.575.10">
    <property type="entry name" value="P1 Nuclease"/>
    <property type="match status" value="1"/>
</dbReference>
<dbReference type="Proteomes" id="UP000315349">
    <property type="component" value="Chromosome"/>
</dbReference>
<dbReference type="OrthoDB" id="268732at2"/>
<evidence type="ECO:0000313" key="4">
    <source>
        <dbReference type="Proteomes" id="UP000315349"/>
    </source>
</evidence>
<dbReference type="SUPFAM" id="SSF56672">
    <property type="entry name" value="DNA/RNA polymerases"/>
    <property type="match status" value="1"/>
</dbReference>
<sequence length="569" mass="62551">MSLLFSVLFAYKCKNTHHKLALDALKYLEIPNAEKWSDLFLTRIDQYLDGSKAPDDKFKDFQNHVLHVRDHEWGGAIKTAQIWYEKSVTAFRQKDWSQGVYSAGVLSHYVTDPFQPFHTGQSEAETIVHRAAEWTIACSYDQLRLLLDQELGGVPAKSIPQGGEWLPEIIRQGAQFANQSYELAISHYSLAIGSKKPVEGYDETGKRAIARILGETIRGYALVLGECLKESGVTPPASPVTIYGVLAAMTVPIFAVTKKMANASERAAVLAIAKEVEKTGRCEKTLSADEKVVREAYAAEVCKIPVETFGQESVALAGSKHAGSKHAGSKHAGSKHAEALKVVAEQTKPQEKTKSQEVAEKPPAKPLSQPVIHADPPILVPPPPPAANRVQPQAQVSPTSGKVQAVSESAAGRMVQDHESPFYLSMSLPLEKAPSIGPKTAEKFTSAGIRTVGEFLNAEPHELAKKLSQKSLDAVTLYEWQCQARLCCEIPKFRGYMAQILTAIGIQTKEEFVEAEIETLWDLVENFLTTPEAERLLRGSQPPEIEDLRQWQARAKAPVRENSNQSQAA</sequence>
<evidence type="ECO:0000313" key="3">
    <source>
        <dbReference type="EMBL" id="QDV29985.1"/>
    </source>
</evidence>
<accession>A0A518GMV3</accession>
<feature type="compositionally biased region" description="Basic and acidic residues" evidence="1">
    <location>
        <begin position="348"/>
        <end position="363"/>
    </location>
</feature>
<dbReference type="KEGG" id="peh:Spb1_19120"/>
<dbReference type="GO" id="GO:0016788">
    <property type="term" value="F:hydrolase activity, acting on ester bonds"/>
    <property type="evidence" value="ECO:0007669"/>
    <property type="project" value="InterPro"/>
</dbReference>
<dbReference type="InterPro" id="IPR025567">
    <property type="entry name" value="DUF4332"/>
</dbReference>
<organism evidence="3 4">
    <name type="scientific">Planctopirus ephydatiae</name>
    <dbReference type="NCBI Taxonomy" id="2528019"/>
    <lineage>
        <taxon>Bacteria</taxon>
        <taxon>Pseudomonadati</taxon>
        <taxon>Planctomycetota</taxon>
        <taxon>Planctomycetia</taxon>
        <taxon>Planctomycetales</taxon>
        <taxon>Planctomycetaceae</taxon>
        <taxon>Planctopirus</taxon>
    </lineage>
</organism>
<dbReference type="InterPro" id="IPR008947">
    <property type="entry name" value="PLipase_C/P1_nuclease_dom_sf"/>
</dbReference>
<gene>
    <name evidence="3" type="ORF">Spb1_19120</name>
</gene>
<dbReference type="InterPro" id="IPR043502">
    <property type="entry name" value="DNA/RNA_pol_sf"/>
</dbReference>
<proteinExistence type="predicted"/>
<protein>
    <recommendedName>
        <fullName evidence="2">DUF4332 domain-containing protein</fullName>
    </recommendedName>
</protein>
<dbReference type="Gene3D" id="1.10.150.20">
    <property type="entry name" value="5' to 3' exonuclease, C-terminal subdomain"/>
    <property type="match status" value="1"/>
</dbReference>
<dbReference type="AlphaFoldDB" id="A0A518GMV3"/>
<dbReference type="EMBL" id="CP036299">
    <property type="protein sequence ID" value="QDV29985.1"/>
    <property type="molecule type" value="Genomic_DNA"/>
</dbReference>
<feature type="region of interest" description="Disordered" evidence="1">
    <location>
        <begin position="345"/>
        <end position="370"/>
    </location>
</feature>
<dbReference type="Pfam" id="PF14229">
    <property type="entry name" value="DUF4332"/>
    <property type="match status" value="1"/>
</dbReference>